<evidence type="ECO:0000313" key="3">
    <source>
        <dbReference type="Proteomes" id="UP001209922"/>
    </source>
</evidence>
<dbReference type="EMBL" id="JAPCHY010000022">
    <property type="protein sequence ID" value="MCW4474250.1"/>
    <property type="molecule type" value="Genomic_DNA"/>
</dbReference>
<dbReference type="PROSITE" id="PS51257">
    <property type="entry name" value="PROKAR_LIPOPROTEIN"/>
    <property type="match status" value="1"/>
</dbReference>
<evidence type="ECO:0008006" key="4">
    <source>
        <dbReference type="Google" id="ProtNLM"/>
    </source>
</evidence>
<dbReference type="RefSeq" id="WP_265129254.1">
    <property type="nucleotide sequence ID" value="NZ_JAPCHY010000022.1"/>
</dbReference>
<feature type="region of interest" description="Disordered" evidence="1">
    <location>
        <begin position="18"/>
        <end position="42"/>
    </location>
</feature>
<sequence>MKRILAGATLALLACAHGPSTTPPTEPIATKEKAMNTSTDPRTAEWEATSIHSGFTAERGLQGVLTLLRENASFADFTPEKVDAAMKEKGSSYEQGKWGFGARISADWAGGYDLDLTPLDPRLTLRFTPRTDLPPGRAIDATHICQLDFDSFKAEMESMGFEERPEWDNPNHLVGYHFKKEGFHMKVHLRAESMARLDHNCITTVSVR</sequence>
<gene>
    <name evidence="2" type="ORF">OK345_17325</name>
</gene>
<dbReference type="Proteomes" id="UP001209922">
    <property type="component" value="Unassembled WGS sequence"/>
</dbReference>
<keyword evidence="3" id="KW-1185">Reference proteome</keyword>
<evidence type="ECO:0000313" key="2">
    <source>
        <dbReference type="EMBL" id="MCW4474250.1"/>
    </source>
</evidence>
<name>A0ABT3K0I8_9XANT</name>
<organism evidence="2 3">
    <name type="scientific">Xanthomonas chitinilytica</name>
    <dbReference type="NCBI Taxonomy" id="2989819"/>
    <lineage>
        <taxon>Bacteria</taxon>
        <taxon>Pseudomonadati</taxon>
        <taxon>Pseudomonadota</taxon>
        <taxon>Gammaproteobacteria</taxon>
        <taxon>Lysobacterales</taxon>
        <taxon>Lysobacteraceae</taxon>
        <taxon>Xanthomonas</taxon>
    </lineage>
</organism>
<reference evidence="2 3" key="1">
    <citation type="submission" date="2022-10" db="EMBL/GenBank/DDBJ databases">
        <title>Xanthomonas sp. H13-6.</title>
        <authorList>
            <person name="Liu X."/>
            <person name="Deng Z."/>
            <person name="Jiang Y."/>
            <person name="Yu T."/>
            <person name="Ai J."/>
        </authorList>
    </citation>
    <scope>NUCLEOTIDE SEQUENCE [LARGE SCALE GENOMIC DNA]</scope>
    <source>
        <strain evidence="2 3">H13-6</strain>
    </source>
</reference>
<evidence type="ECO:0000256" key="1">
    <source>
        <dbReference type="SAM" id="MobiDB-lite"/>
    </source>
</evidence>
<accession>A0ABT3K0I8</accession>
<proteinExistence type="predicted"/>
<comment type="caution">
    <text evidence="2">The sequence shown here is derived from an EMBL/GenBank/DDBJ whole genome shotgun (WGS) entry which is preliminary data.</text>
</comment>
<protein>
    <recommendedName>
        <fullName evidence="4">Lipoprotein</fullName>
    </recommendedName>
</protein>